<gene>
    <name evidence="1" type="ORF">CLV80_11268</name>
</gene>
<evidence type="ECO:0000313" key="2">
    <source>
        <dbReference type="Proteomes" id="UP000238007"/>
    </source>
</evidence>
<name>A0A2T0VV85_9RHOB</name>
<dbReference type="EMBL" id="PVTP01000012">
    <property type="protein sequence ID" value="PRY75481.1"/>
    <property type="molecule type" value="Genomic_DNA"/>
</dbReference>
<dbReference type="OrthoDB" id="7792994at2"/>
<dbReference type="Proteomes" id="UP000238007">
    <property type="component" value="Unassembled WGS sequence"/>
</dbReference>
<organism evidence="1 2">
    <name type="scientific">Yoonia maritima</name>
    <dbReference type="NCBI Taxonomy" id="1435347"/>
    <lineage>
        <taxon>Bacteria</taxon>
        <taxon>Pseudomonadati</taxon>
        <taxon>Pseudomonadota</taxon>
        <taxon>Alphaproteobacteria</taxon>
        <taxon>Rhodobacterales</taxon>
        <taxon>Paracoccaceae</taxon>
        <taxon>Yoonia</taxon>
    </lineage>
</organism>
<accession>A0A2T0VV85</accession>
<protein>
    <submittedName>
        <fullName evidence="1">Uncharacterized protein</fullName>
    </submittedName>
</protein>
<keyword evidence="2" id="KW-1185">Reference proteome</keyword>
<dbReference type="RefSeq" id="WP_106358829.1">
    <property type="nucleotide sequence ID" value="NZ_PVTP01000012.1"/>
</dbReference>
<comment type="caution">
    <text evidence="1">The sequence shown here is derived from an EMBL/GenBank/DDBJ whole genome shotgun (WGS) entry which is preliminary data.</text>
</comment>
<sequence length="198" mass="22102">MTLQLDGNDSDDWLLKVTDRQSDGSASIITTFDAYEDIPQEYQDYLRELNLPREEIEYILDFNDGARLHDGERIFDGAISVNVYTPDNVNPNSQGALLPYEYSGRTSAIGADPDLEAANTFASTIAFTATNNDDFIFHSISLANDYMMTGGVNSRSDLRANTVTVNGYDRDELVETVEIDLTFQHITHDLGWEGVLIT</sequence>
<proteinExistence type="predicted"/>
<dbReference type="AlphaFoldDB" id="A0A2T0VV85"/>
<reference evidence="1 2" key="1">
    <citation type="submission" date="2018-03" db="EMBL/GenBank/DDBJ databases">
        <title>Genomic Encyclopedia of Archaeal and Bacterial Type Strains, Phase II (KMG-II): from individual species to whole genera.</title>
        <authorList>
            <person name="Goeker M."/>
        </authorList>
    </citation>
    <scope>NUCLEOTIDE SEQUENCE [LARGE SCALE GENOMIC DNA]</scope>
    <source>
        <strain evidence="1 2">DSM 101533</strain>
    </source>
</reference>
<evidence type="ECO:0000313" key="1">
    <source>
        <dbReference type="EMBL" id="PRY75481.1"/>
    </source>
</evidence>